<dbReference type="InterPro" id="IPR008995">
    <property type="entry name" value="Mo/tungstate-bd_C_term_dom"/>
</dbReference>
<evidence type="ECO:0000313" key="4">
    <source>
        <dbReference type="Proteomes" id="UP000634455"/>
    </source>
</evidence>
<feature type="domain" description="MalK-like OB fold" evidence="2">
    <location>
        <begin position="75"/>
        <end position="121"/>
    </location>
</feature>
<dbReference type="RefSeq" id="WP_308429228.1">
    <property type="nucleotide sequence ID" value="NZ_BMZF01000012.1"/>
</dbReference>
<gene>
    <name evidence="3" type="ORF">GCM10008927_29080</name>
</gene>
<dbReference type="PANTHER" id="PTHR43875:SF1">
    <property type="entry name" value="OSMOPROTECTIVE COMPOUNDS UPTAKE ATP-BINDING PROTEIN GGTA"/>
    <property type="match status" value="1"/>
</dbReference>
<reference evidence="4" key="1">
    <citation type="journal article" date="2019" name="Int. J. Syst. Evol. Microbiol.">
        <title>The Global Catalogue of Microorganisms (GCM) 10K type strain sequencing project: providing services to taxonomists for standard genome sequencing and annotation.</title>
        <authorList>
            <consortium name="The Broad Institute Genomics Platform"/>
            <consortium name="The Broad Institute Genome Sequencing Center for Infectious Disease"/>
            <person name="Wu L."/>
            <person name="Ma J."/>
        </authorList>
    </citation>
    <scope>NUCLEOTIDE SEQUENCE [LARGE SCALE GENOMIC DNA]</scope>
    <source>
        <strain evidence="4">KCTC 32465</strain>
    </source>
</reference>
<comment type="caution">
    <text evidence="3">The sequence shown here is derived from an EMBL/GenBank/DDBJ whole genome shotgun (WGS) entry which is preliminary data.</text>
</comment>
<evidence type="ECO:0000256" key="1">
    <source>
        <dbReference type="ARBA" id="ARBA00005417"/>
    </source>
</evidence>
<evidence type="ECO:0000313" key="3">
    <source>
        <dbReference type="EMBL" id="GHA61819.1"/>
    </source>
</evidence>
<keyword evidence="4" id="KW-1185">Reference proteome</keyword>
<name>A0ABQ3D7H0_9RHOB</name>
<dbReference type="Proteomes" id="UP000634455">
    <property type="component" value="Unassembled WGS sequence"/>
</dbReference>
<evidence type="ECO:0000259" key="2">
    <source>
        <dbReference type="Pfam" id="PF17912"/>
    </source>
</evidence>
<proteinExistence type="inferred from homology"/>
<dbReference type="Gene3D" id="3.40.50.300">
    <property type="entry name" value="P-loop containing nucleotide triphosphate hydrolases"/>
    <property type="match status" value="1"/>
</dbReference>
<dbReference type="PANTHER" id="PTHR43875">
    <property type="entry name" value="MALTODEXTRIN IMPORT ATP-BINDING PROTEIN MSMX"/>
    <property type="match status" value="1"/>
</dbReference>
<accession>A0ABQ3D7H0</accession>
<organism evidence="3 4">
    <name type="scientific">Paramylibacter ulvae</name>
    <dbReference type="NCBI Taxonomy" id="1651968"/>
    <lineage>
        <taxon>Bacteria</taxon>
        <taxon>Pseudomonadati</taxon>
        <taxon>Pseudomonadota</taxon>
        <taxon>Alphaproteobacteria</taxon>
        <taxon>Rhodobacterales</taxon>
        <taxon>Paracoccaceae</taxon>
        <taxon>Paramylibacter</taxon>
    </lineage>
</organism>
<dbReference type="SUPFAM" id="SSF50331">
    <property type="entry name" value="MOP-like"/>
    <property type="match status" value="1"/>
</dbReference>
<dbReference type="InterPro" id="IPR027417">
    <property type="entry name" value="P-loop_NTPase"/>
</dbReference>
<sequence>MSNLDAKLRGQMRAEIKRLHQRLKNTIIYVTHDQVEAMTLADKIVIMKDGRIEQQGTPDEVFHDPDTLFVAGFMGSPPMNLIECVVTKNGIKLSGGEIACDMPAGAKVGDQLVFGIRSDDIRPTDDGFEGVEISASVNLIDNIWNISMDRLPNDPMTRSQII</sequence>
<dbReference type="InterPro" id="IPR040582">
    <property type="entry name" value="OB_MalK-like"/>
</dbReference>
<comment type="similarity">
    <text evidence="1">Belongs to the ABC transporter superfamily.</text>
</comment>
<dbReference type="SUPFAM" id="SSF52540">
    <property type="entry name" value="P-loop containing nucleoside triphosphate hydrolases"/>
    <property type="match status" value="1"/>
</dbReference>
<dbReference type="InterPro" id="IPR047641">
    <property type="entry name" value="ABC_transpr_MalK/UgpC-like"/>
</dbReference>
<dbReference type="Pfam" id="PF17912">
    <property type="entry name" value="OB_MalK"/>
    <property type="match status" value="1"/>
</dbReference>
<dbReference type="Gene3D" id="2.40.50.100">
    <property type="match status" value="1"/>
</dbReference>
<protein>
    <recommendedName>
        <fullName evidence="2">MalK-like OB fold domain-containing protein</fullName>
    </recommendedName>
</protein>
<dbReference type="EMBL" id="BMZF01000012">
    <property type="protein sequence ID" value="GHA61819.1"/>
    <property type="molecule type" value="Genomic_DNA"/>
</dbReference>